<keyword evidence="1" id="KW-0472">Membrane</keyword>
<accession>A0A2T7PIS3</accession>
<sequence>MTLDLLKKCNAERFCGIERSGLRFHLAVIPVAFGGAFIQKPSMIALVFFTDIYVDTGNPYKQGPLVAESFFVDKVKDHSPLRSLVYYPTSPGQYGVFFFVTGFNGIAVLEFYKGFLEGVAQHG</sequence>
<feature type="transmembrane region" description="Helical" evidence="1">
    <location>
        <begin position="21"/>
        <end position="38"/>
    </location>
</feature>
<comment type="caution">
    <text evidence="2">The sequence shown here is derived from an EMBL/GenBank/DDBJ whole genome shotgun (WGS) entry which is preliminary data.</text>
</comment>
<keyword evidence="3" id="KW-1185">Reference proteome</keyword>
<dbReference type="Proteomes" id="UP000245119">
    <property type="component" value="Linkage Group LG3"/>
</dbReference>
<evidence type="ECO:0000313" key="3">
    <source>
        <dbReference type="Proteomes" id="UP000245119"/>
    </source>
</evidence>
<keyword evidence="1" id="KW-0812">Transmembrane</keyword>
<dbReference type="AlphaFoldDB" id="A0A2T7PIS3"/>
<name>A0A2T7PIS3_POMCA</name>
<dbReference type="EMBL" id="PZQS01000003">
    <property type="protein sequence ID" value="PVD33318.1"/>
    <property type="molecule type" value="Genomic_DNA"/>
</dbReference>
<gene>
    <name evidence="2" type="ORF">C0Q70_04571</name>
</gene>
<protein>
    <submittedName>
        <fullName evidence="2">Uncharacterized protein</fullName>
    </submittedName>
</protein>
<evidence type="ECO:0000313" key="2">
    <source>
        <dbReference type="EMBL" id="PVD33318.1"/>
    </source>
</evidence>
<reference evidence="2 3" key="1">
    <citation type="submission" date="2018-04" db="EMBL/GenBank/DDBJ databases">
        <title>The genome of golden apple snail Pomacea canaliculata provides insight into stress tolerance and invasive adaptation.</title>
        <authorList>
            <person name="Liu C."/>
            <person name="Liu B."/>
            <person name="Ren Y."/>
            <person name="Zhang Y."/>
            <person name="Wang H."/>
            <person name="Li S."/>
            <person name="Jiang F."/>
            <person name="Yin L."/>
            <person name="Zhang G."/>
            <person name="Qian W."/>
            <person name="Fan W."/>
        </authorList>
    </citation>
    <scope>NUCLEOTIDE SEQUENCE [LARGE SCALE GENOMIC DNA]</scope>
    <source>
        <strain evidence="2">SZHN2017</strain>
        <tissue evidence="2">Muscle</tissue>
    </source>
</reference>
<organism evidence="2 3">
    <name type="scientific">Pomacea canaliculata</name>
    <name type="common">Golden apple snail</name>
    <dbReference type="NCBI Taxonomy" id="400727"/>
    <lineage>
        <taxon>Eukaryota</taxon>
        <taxon>Metazoa</taxon>
        <taxon>Spiralia</taxon>
        <taxon>Lophotrochozoa</taxon>
        <taxon>Mollusca</taxon>
        <taxon>Gastropoda</taxon>
        <taxon>Caenogastropoda</taxon>
        <taxon>Architaenioglossa</taxon>
        <taxon>Ampullarioidea</taxon>
        <taxon>Ampullariidae</taxon>
        <taxon>Pomacea</taxon>
    </lineage>
</organism>
<evidence type="ECO:0000256" key="1">
    <source>
        <dbReference type="SAM" id="Phobius"/>
    </source>
</evidence>
<keyword evidence="1" id="KW-1133">Transmembrane helix</keyword>
<feature type="transmembrane region" description="Helical" evidence="1">
    <location>
        <begin position="94"/>
        <end position="112"/>
    </location>
</feature>
<proteinExistence type="predicted"/>